<dbReference type="GO" id="GO:0080120">
    <property type="term" value="P:CAAX-box protein maturation"/>
    <property type="evidence" value="ECO:0007669"/>
    <property type="project" value="UniProtKB-ARBA"/>
</dbReference>
<proteinExistence type="predicted"/>
<protein>
    <submittedName>
        <fullName evidence="3">CAAX protease self-immunity</fullName>
    </submittedName>
</protein>
<dbReference type="Proteomes" id="UP000035540">
    <property type="component" value="Chromosome"/>
</dbReference>
<keyword evidence="3" id="KW-0378">Hydrolase</keyword>
<dbReference type="RefSeq" id="WP_083985374.1">
    <property type="nucleotide sequence ID" value="NZ_CP011545.1"/>
</dbReference>
<keyword evidence="3" id="KW-0645">Protease</keyword>
<evidence type="ECO:0000259" key="2">
    <source>
        <dbReference type="Pfam" id="PF02517"/>
    </source>
</evidence>
<keyword evidence="1" id="KW-1133">Transmembrane helix</keyword>
<feature type="transmembrane region" description="Helical" evidence="1">
    <location>
        <begin position="140"/>
        <end position="159"/>
    </location>
</feature>
<dbReference type="EMBL" id="CP011545">
    <property type="protein sequence ID" value="AKK07557.1"/>
    <property type="molecule type" value="Genomic_DNA"/>
</dbReference>
<evidence type="ECO:0000313" key="3">
    <source>
        <dbReference type="EMBL" id="AKK07557.1"/>
    </source>
</evidence>
<accession>A0A0G3H8Q7</accession>
<feature type="transmembrane region" description="Helical" evidence="1">
    <location>
        <begin position="57"/>
        <end position="75"/>
    </location>
</feature>
<organism evidence="3 4">
    <name type="scientific">Corynebacterium testudinoris</name>
    <dbReference type="NCBI Taxonomy" id="136857"/>
    <lineage>
        <taxon>Bacteria</taxon>
        <taxon>Bacillati</taxon>
        <taxon>Actinomycetota</taxon>
        <taxon>Actinomycetes</taxon>
        <taxon>Mycobacteriales</taxon>
        <taxon>Corynebacteriaceae</taxon>
        <taxon>Corynebacterium</taxon>
    </lineage>
</organism>
<dbReference type="OrthoDB" id="2817162at2"/>
<dbReference type="InterPro" id="IPR003675">
    <property type="entry name" value="Rce1/LyrA-like_dom"/>
</dbReference>
<feature type="domain" description="CAAX prenyl protease 2/Lysostaphin resistance protein A-like" evidence="2">
    <location>
        <begin position="145"/>
        <end position="239"/>
    </location>
</feature>
<dbReference type="KEGG" id="cted:CTEST_00435"/>
<reference evidence="4" key="2">
    <citation type="submission" date="2015-05" db="EMBL/GenBank/DDBJ databases">
        <title>Complete genome sequence of Corynebacterium testudinoris DSM 44614, recovered from necrotic lesions in the mouth of a tortoise.</title>
        <authorList>
            <person name="Ruckert C."/>
            <person name="Albersmeier A."/>
            <person name="Winkler A."/>
            <person name="Tauch A."/>
        </authorList>
    </citation>
    <scope>NUCLEOTIDE SEQUENCE [LARGE SCALE GENOMIC DNA]</scope>
    <source>
        <strain evidence="4">DSM 44614</strain>
    </source>
</reference>
<keyword evidence="1" id="KW-0472">Membrane</keyword>
<feature type="transmembrane region" description="Helical" evidence="1">
    <location>
        <begin position="204"/>
        <end position="223"/>
    </location>
</feature>
<evidence type="ECO:0000313" key="4">
    <source>
        <dbReference type="Proteomes" id="UP000035540"/>
    </source>
</evidence>
<gene>
    <name evidence="3" type="ORF">CTEST_00435</name>
</gene>
<evidence type="ECO:0000256" key="1">
    <source>
        <dbReference type="SAM" id="Phobius"/>
    </source>
</evidence>
<keyword evidence="1" id="KW-0812">Transmembrane</keyword>
<feature type="transmembrane region" description="Helical" evidence="1">
    <location>
        <begin position="26"/>
        <end position="45"/>
    </location>
</feature>
<dbReference type="PATRIC" id="fig|136857.5.peg.86"/>
<reference evidence="3 4" key="1">
    <citation type="journal article" date="2015" name="Genome Announc.">
        <title>Complete Genome Sequence of the Type Strain Corynebacterium testudinoris DSM 44614, Recovered from Necrotic Lesions in the Mouth of a Tortoise.</title>
        <authorList>
            <person name="Ruckert C."/>
            <person name="Kriete M."/>
            <person name="Jaenicke S."/>
            <person name="Winkler A."/>
            <person name="Tauch A."/>
        </authorList>
    </citation>
    <scope>NUCLEOTIDE SEQUENCE [LARGE SCALE GENOMIC DNA]</scope>
    <source>
        <strain evidence="3 4">DSM 44614</strain>
    </source>
</reference>
<dbReference type="GO" id="GO:0004175">
    <property type="term" value="F:endopeptidase activity"/>
    <property type="evidence" value="ECO:0007669"/>
    <property type="project" value="UniProtKB-ARBA"/>
</dbReference>
<sequence>MPRDTYTAAVRPDLTNEDRRWGPWDFFALAAVPAILLAGYLIHLTHLSTLSAASVDSAFRLLIGAALIIGYAPMFRTHWAALKRAPWRSAGIIIAGAIGLQVVIFLTRQLMDAVGVSLTRSTSGGELPADNSPDPLTAPWLTMAALAFVLLSPNITVFIEEVVFRYTLLAKLPVWGNALKLAAATLANSILFGLVHYWNFNGGIVDTIPYMAAGLLMNLVLIWTRNAWIPALMHLVNNATLTYGGLVLIVILRLLGVDTGA</sequence>
<dbReference type="GO" id="GO:0006508">
    <property type="term" value="P:proteolysis"/>
    <property type="evidence" value="ECO:0007669"/>
    <property type="project" value="UniProtKB-KW"/>
</dbReference>
<dbReference type="AlphaFoldDB" id="A0A0G3H8Q7"/>
<name>A0A0G3H8Q7_9CORY</name>
<feature type="transmembrane region" description="Helical" evidence="1">
    <location>
        <begin position="87"/>
        <end position="107"/>
    </location>
</feature>
<feature type="transmembrane region" description="Helical" evidence="1">
    <location>
        <begin position="235"/>
        <end position="255"/>
    </location>
</feature>
<dbReference type="Pfam" id="PF02517">
    <property type="entry name" value="Rce1-like"/>
    <property type="match status" value="1"/>
</dbReference>
<feature type="transmembrane region" description="Helical" evidence="1">
    <location>
        <begin position="179"/>
        <end position="198"/>
    </location>
</feature>
<keyword evidence="4" id="KW-1185">Reference proteome</keyword>